<evidence type="ECO:0000256" key="1">
    <source>
        <dbReference type="SAM" id="Phobius"/>
    </source>
</evidence>
<keyword evidence="1" id="KW-1133">Transmembrane helix</keyword>
<dbReference type="GeneID" id="63920794"/>
<sequence>MSNNTNPCGYMLFLLCFGAFGLNFLFAVFTLVLTNDNNHMLMDATIDYGRNTRTFRVASCDVGTCEKEKIFWKTVVMPVSTVTETATVYVPGHDSATRPATAEMEDVEPTTLVPQILPTEGIKEPERKKFSIRGMRNGHVDVNKPEMQM</sequence>
<evidence type="ECO:0000313" key="3">
    <source>
        <dbReference type="Proteomes" id="UP000030672"/>
    </source>
</evidence>
<dbReference type="HOGENOM" id="CLU_1749249_0_0_1"/>
<protein>
    <submittedName>
        <fullName evidence="2">Uncharacterized protein</fullName>
    </submittedName>
</protein>
<evidence type="ECO:0000313" key="2">
    <source>
        <dbReference type="EMBL" id="KEQ66301.1"/>
    </source>
</evidence>
<proteinExistence type="predicted"/>
<gene>
    <name evidence="2" type="ORF">M437DRAFT_80796</name>
</gene>
<feature type="transmembrane region" description="Helical" evidence="1">
    <location>
        <begin position="12"/>
        <end position="33"/>
    </location>
</feature>
<reference evidence="2 3" key="1">
    <citation type="journal article" date="2014" name="BMC Genomics">
        <title>Genome sequencing of four Aureobasidium pullulans varieties: biotechnological potential, stress tolerance, and description of new species.</title>
        <authorList>
            <person name="Gostin Ar C."/>
            <person name="Ohm R.A."/>
            <person name="Kogej T."/>
            <person name="Sonjak S."/>
            <person name="Turk M."/>
            <person name="Zajc J."/>
            <person name="Zalar P."/>
            <person name="Grube M."/>
            <person name="Sun H."/>
            <person name="Han J."/>
            <person name="Sharma A."/>
            <person name="Chiniquy J."/>
            <person name="Ngan C.Y."/>
            <person name="Lipzen A."/>
            <person name="Barry K."/>
            <person name="Grigoriev I.V."/>
            <person name="Gunde-Cimerman N."/>
        </authorList>
    </citation>
    <scope>NUCLEOTIDE SEQUENCE [LARGE SCALE GENOMIC DNA]</scope>
    <source>
        <strain evidence="2 3">CBS 110374</strain>
    </source>
</reference>
<dbReference type="RefSeq" id="XP_040883324.1">
    <property type="nucleotide sequence ID" value="XM_041027421.1"/>
</dbReference>
<keyword evidence="1" id="KW-0812">Transmembrane</keyword>
<keyword evidence="3" id="KW-1185">Reference proteome</keyword>
<organism evidence="2 3">
    <name type="scientific">Aureobasidium melanogenum (strain CBS 110374)</name>
    <name type="common">Aureobasidium pullulans var. melanogenum</name>
    <dbReference type="NCBI Taxonomy" id="1043003"/>
    <lineage>
        <taxon>Eukaryota</taxon>
        <taxon>Fungi</taxon>
        <taxon>Dikarya</taxon>
        <taxon>Ascomycota</taxon>
        <taxon>Pezizomycotina</taxon>
        <taxon>Dothideomycetes</taxon>
        <taxon>Dothideomycetidae</taxon>
        <taxon>Dothideales</taxon>
        <taxon>Saccotheciaceae</taxon>
        <taxon>Aureobasidium</taxon>
    </lineage>
</organism>
<keyword evidence="1" id="KW-0472">Membrane</keyword>
<name>A0A074WV76_AURM1</name>
<dbReference type="Proteomes" id="UP000030672">
    <property type="component" value="Unassembled WGS sequence"/>
</dbReference>
<accession>A0A074WV76</accession>
<dbReference type="EMBL" id="KL584825">
    <property type="protein sequence ID" value="KEQ66301.1"/>
    <property type="molecule type" value="Genomic_DNA"/>
</dbReference>
<dbReference type="AlphaFoldDB" id="A0A074WV76"/>